<feature type="domain" description="OmpR/PhoB-type" evidence="12">
    <location>
        <begin position="132"/>
        <end position="228"/>
    </location>
</feature>
<evidence type="ECO:0000256" key="4">
    <source>
        <dbReference type="ARBA" id="ARBA00023012"/>
    </source>
</evidence>
<dbReference type="InterPro" id="IPR001789">
    <property type="entry name" value="Sig_transdc_resp-reg_receiver"/>
</dbReference>
<dbReference type="CDD" id="cd00383">
    <property type="entry name" value="trans_reg_C"/>
    <property type="match status" value="1"/>
</dbReference>
<dbReference type="Pfam" id="PF00486">
    <property type="entry name" value="Trans_reg_C"/>
    <property type="match status" value="1"/>
</dbReference>
<comment type="caution">
    <text evidence="13">The sequence shown here is derived from an EMBL/GenBank/DDBJ whole genome shotgun (WGS) entry which is preliminary data.</text>
</comment>
<dbReference type="GO" id="GO:0032993">
    <property type="term" value="C:protein-DNA complex"/>
    <property type="evidence" value="ECO:0007669"/>
    <property type="project" value="TreeGrafter"/>
</dbReference>
<dbReference type="InterPro" id="IPR036388">
    <property type="entry name" value="WH-like_DNA-bd_sf"/>
</dbReference>
<protein>
    <submittedName>
        <fullName evidence="13">Two-component system response regulator</fullName>
    </submittedName>
</protein>
<dbReference type="InterPro" id="IPR011006">
    <property type="entry name" value="CheY-like_superfamily"/>
</dbReference>
<dbReference type="CDD" id="cd17574">
    <property type="entry name" value="REC_OmpR"/>
    <property type="match status" value="1"/>
</dbReference>
<keyword evidence="4" id="KW-0902">Two-component regulatory system</keyword>
<keyword evidence="5" id="KW-0805">Transcription regulation</keyword>
<evidence type="ECO:0000313" key="13">
    <source>
        <dbReference type="EMBL" id="KSU89291.1"/>
    </source>
</evidence>
<evidence type="ECO:0000256" key="10">
    <source>
        <dbReference type="PROSITE-ProRule" id="PRU01091"/>
    </source>
</evidence>
<dbReference type="Pfam" id="PF00072">
    <property type="entry name" value="Response_reg"/>
    <property type="match status" value="1"/>
</dbReference>
<sequence length="228" mass="26068">MKMQKPTILIVDDEQQMRHLIKLSLQREGYMCIEASNGEEALDELAHMLPSLILIDVMMPIMDGFTLAERIRSVHPSIPIIFLTARGDEFDRIHGLKIGGDDYIVKPFSSGELIARIEAVLRRTTALPRSVEVYQRFGNVKINKLGRTVYVNDEAISLTLKEYELLVYLCNHIGRAFTREQLLRQIWGLDYLGSERTVDTHIKTLRLKLKAEGDLIQTVWGIGYKAEV</sequence>
<dbReference type="Gene3D" id="1.10.10.10">
    <property type="entry name" value="Winged helix-like DNA-binding domain superfamily/Winged helix DNA-binding domain"/>
    <property type="match status" value="1"/>
</dbReference>
<dbReference type="GO" id="GO:0006355">
    <property type="term" value="P:regulation of DNA-templated transcription"/>
    <property type="evidence" value="ECO:0007669"/>
    <property type="project" value="InterPro"/>
</dbReference>
<dbReference type="GO" id="GO:0000156">
    <property type="term" value="F:phosphorelay response regulator activity"/>
    <property type="evidence" value="ECO:0007669"/>
    <property type="project" value="TreeGrafter"/>
</dbReference>
<organism evidence="13 14">
    <name type="scientific">Priestia veravalensis</name>
    <dbReference type="NCBI Taxonomy" id="1414648"/>
    <lineage>
        <taxon>Bacteria</taxon>
        <taxon>Bacillati</taxon>
        <taxon>Bacillota</taxon>
        <taxon>Bacilli</taxon>
        <taxon>Bacillales</taxon>
        <taxon>Bacillaceae</taxon>
        <taxon>Priestia</taxon>
    </lineage>
</organism>
<name>A0A0V8JQF6_9BACI</name>
<dbReference type="Gene3D" id="3.40.50.2300">
    <property type="match status" value="1"/>
</dbReference>
<keyword evidence="8" id="KW-0804">Transcription</keyword>
<feature type="domain" description="Response regulatory" evidence="11">
    <location>
        <begin position="7"/>
        <end position="121"/>
    </location>
</feature>
<feature type="DNA-binding region" description="OmpR/PhoB-type" evidence="10">
    <location>
        <begin position="132"/>
        <end position="228"/>
    </location>
</feature>
<dbReference type="AlphaFoldDB" id="A0A0V8JQF6"/>
<dbReference type="SMART" id="SM00448">
    <property type="entry name" value="REC"/>
    <property type="match status" value="1"/>
</dbReference>
<evidence type="ECO:0000256" key="1">
    <source>
        <dbReference type="ARBA" id="ARBA00004496"/>
    </source>
</evidence>
<feature type="modified residue" description="4-aspartylphosphate" evidence="9">
    <location>
        <position position="56"/>
    </location>
</feature>
<evidence type="ECO:0000259" key="11">
    <source>
        <dbReference type="PROSITE" id="PS50110"/>
    </source>
</evidence>
<dbReference type="FunFam" id="3.40.50.2300:FF:000001">
    <property type="entry name" value="DNA-binding response regulator PhoB"/>
    <property type="match status" value="1"/>
</dbReference>
<proteinExistence type="predicted"/>
<evidence type="ECO:0000256" key="3">
    <source>
        <dbReference type="ARBA" id="ARBA00022553"/>
    </source>
</evidence>
<dbReference type="PANTHER" id="PTHR48111">
    <property type="entry name" value="REGULATOR OF RPOS"/>
    <property type="match status" value="1"/>
</dbReference>
<dbReference type="PANTHER" id="PTHR48111:SF44">
    <property type="entry name" value="TRANSCRIPTIONAL REGULATORY PROTEIN RESD"/>
    <property type="match status" value="1"/>
</dbReference>
<evidence type="ECO:0000256" key="5">
    <source>
        <dbReference type="ARBA" id="ARBA00023015"/>
    </source>
</evidence>
<keyword evidence="14" id="KW-1185">Reference proteome</keyword>
<keyword evidence="3 9" id="KW-0597">Phosphoprotein</keyword>
<dbReference type="InterPro" id="IPR039420">
    <property type="entry name" value="WalR-like"/>
</dbReference>
<evidence type="ECO:0000256" key="9">
    <source>
        <dbReference type="PROSITE-ProRule" id="PRU00169"/>
    </source>
</evidence>
<dbReference type="GO" id="GO:0005829">
    <property type="term" value="C:cytosol"/>
    <property type="evidence" value="ECO:0007669"/>
    <property type="project" value="TreeGrafter"/>
</dbReference>
<accession>A0A0V8JQF6</accession>
<keyword evidence="2" id="KW-0963">Cytoplasm</keyword>
<evidence type="ECO:0000256" key="7">
    <source>
        <dbReference type="ARBA" id="ARBA00023159"/>
    </source>
</evidence>
<dbReference type="SMART" id="SM00862">
    <property type="entry name" value="Trans_reg_C"/>
    <property type="match status" value="1"/>
</dbReference>
<reference evidence="13 14" key="1">
    <citation type="submission" date="2015-11" db="EMBL/GenBank/DDBJ databases">
        <title>Bacillus caseinolyticus sp nov.</title>
        <authorList>
            <person name="Dastager S.G."/>
            <person name="Mawlankar R."/>
        </authorList>
    </citation>
    <scope>NUCLEOTIDE SEQUENCE [LARGE SCALE GENOMIC DNA]</scope>
    <source>
        <strain evidence="13 14">SGD-V-76</strain>
    </source>
</reference>
<dbReference type="FunFam" id="1.10.10.10:FF:000018">
    <property type="entry name" value="DNA-binding response regulator ResD"/>
    <property type="match status" value="1"/>
</dbReference>
<evidence type="ECO:0000256" key="8">
    <source>
        <dbReference type="ARBA" id="ARBA00023163"/>
    </source>
</evidence>
<dbReference type="PROSITE" id="PS50110">
    <property type="entry name" value="RESPONSE_REGULATORY"/>
    <property type="match status" value="1"/>
</dbReference>
<evidence type="ECO:0000256" key="2">
    <source>
        <dbReference type="ARBA" id="ARBA00022490"/>
    </source>
</evidence>
<dbReference type="InterPro" id="IPR001867">
    <property type="entry name" value="OmpR/PhoB-type_DNA-bd"/>
</dbReference>
<dbReference type="GO" id="GO:0000976">
    <property type="term" value="F:transcription cis-regulatory region binding"/>
    <property type="evidence" value="ECO:0007669"/>
    <property type="project" value="TreeGrafter"/>
</dbReference>
<keyword evidence="6 10" id="KW-0238">DNA-binding</keyword>
<evidence type="ECO:0000313" key="14">
    <source>
        <dbReference type="Proteomes" id="UP000053681"/>
    </source>
</evidence>
<dbReference type="SUPFAM" id="SSF52172">
    <property type="entry name" value="CheY-like"/>
    <property type="match status" value="1"/>
</dbReference>
<evidence type="ECO:0000256" key="6">
    <source>
        <dbReference type="ARBA" id="ARBA00023125"/>
    </source>
</evidence>
<comment type="subcellular location">
    <subcellularLocation>
        <location evidence="1">Cytoplasm</location>
    </subcellularLocation>
</comment>
<dbReference type="Proteomes" id="UP000053681">
    <property type="component" value="Unassembled WGS sequence"/>
</dbReference>
<dbReference type="EMBL" id="LNQP01000007">
    <property type="protein sequence ID" value="KSU89291.1"/>
    <property type="molecule type" value="Genomic_DNA"/>
</dbReference>
<keyword evidence="7" id="KW-0010">Activator</keyword>
<dbReference type="Gene3D" id="6.10.250.690">
    <property type="match status" value="1"/>
</dbReference>
<gene>
    <name evidence="13" type="ORF">AS180_03105</name>
</gene>
<dbReference type="PROSITE" id="PS51755">
    <property type="entry name" value="OMPR_PHOB"/>
    <property type="match status" value="1"/>
</dbReference>
<evidence type="ECO:0000259" key="12">
    <source>
        <dbReference type="PROSITE" id="PS51755"/>
    </source>
</evidence>